<evidence type="ECO:0000259" key="1">
    <source>
        <dbReference type="Pfam" id="PF00078"/>
    </source>
</evidence>
<dbReference type="Proteomes" id="UP001558713">
    <property type="component" value="Unassembled WGS sequence"/>
</dbReference>
<dbReference type="AlphaFoldDB" id="A0ABD1C6B6"/>
<sequence length="190" mass="21605">MITDLFTCTCDEHMSRNLLKQVTPAEIKETFASLPKNKAHGPDGYPAEFFTGCWDFVGEEVTSAIFEFFSSGKILRQWNSTILALIPKNAPSVSITDFRPISCCNTLYKVISKNLANRLQLFLPQAISNTQKAFVQGRLLVENVLLATELVQGYDRKHISPRAMLKVDLKKAFDSVKWDYINIKWAKFSY</sequence>
<evidence type="ECO:0000313" key="3">
    <source>
        <dbReference type="Proteomes" id="UP001558713"/>
    </source>
</evidence>
<dbReference type="EMBL" id="JBANAX010000042">
    <property type="protein sequence ID" value="KAL1224977.1"/>
    <property type="molecule type" value="Genomic_DNA"/>
</dbReference>
<dbReference type="SUPFAM" id="SSF56672">
    <property type="entry name" value="DNA/RNA polymerases"/>
    <property type="match status" value="1"/>
</dbReference>
<dbReference type="InterPro" id="IPR000477">
    <property type="entry name" value="RT_dom"/>
</dbReference>
<feature type="domain" description="Reverse transcriptase" evidence="1">
    <location>
        <begin position="86"/>
        <end position="189"/>
    </location>
</feature>
<accession>A0ABD1C6B6</accession>
<dbReference type="InterPro" id="IPR043502">
    <property type="entry name" value="DNA/RNA_pol_sf"/>
</dbReference>
<dbReference type="PANTHER" id="PTHR31635:SF196">
    <property type="entry name" value="REVERSE TRANSCRIPTASE DOMAIN-CONTAINING PROTEIN-RELATED"/>
    <property type="match status" value="1"/>
</dbReference>
<protein>
    <recommendedName>
        <fullName evidence="1">Reverse transcriptase domain-containing protein</fullName>
    </recommendedName>
</protein>
<organism evidence="2 3">
    <name type="scientific">Cardamine amara subsp. amara</name>
    <dbReference type="NCBI Taxonomy" id="228776"/>
    <lineage>
        <taxon>Eukaryota</taxon>
        <taxon>Viridiplantae</taxon>
        <taxon>Streptophyta</taxon>
        <taxon>Embryophyta</taxon>
        <taxon>Tracheophyta</taxon>
        <taxon>Spermatophyta</taxon>
        <taxon>Magnoliopsida</taxon>
        <taxon>eudicotyledons</taxon>
        <taxon>Gunneridae</taxon>
        <taxon>Pentapetalae</taxon>
        <taxon>rosids</taxon>
        <taxon>malvids</taxon>
        <taxon>Brassicales</taxon>
        <taxon>Brassicaceae</taxon>
        <taxon>Cardamineae</taxon>
        <taxon>Cardamine</taxon>
    </lineage>
</organism>
<comment type="caution">
    <text evidence="2">The sequence shown here is derived from an EMBL/GenBank/DDBJ whole genome shotgun (WGS) entry which is preliminary data.</text>
</comment>
<dbReference type="PANTHER" id="PTHR31635">
    <property type="entry name" value="REVERSE TRANSCRIPTASE DOMAIN-CONTAINING PROTEIN-RELATED"/>
    <property type="match status" value="1"/>
</dbReference>
<keyword evidence="3" id="KW-1185">Reference proteome</keyword>
<gene>
    <name evidence="2" type="ORF">V5N11_002756</name>
</gene>
<reference evidence="2 3" key="1">
    <citation type="submission" date="2024-04" db="EMBL/GenBank/DDBJ databases">
        <title>Genome assembly C_amara_ONT_v2.</title>
        <authorList>
            <person name="Yant L."/>
            <person name="Moore C."/>
            <person name="Slenker M."/>
        </authorList>
    </citation>
    <scope>NUCLEOTIDE SEQUENCE [LARGE SCALE GENOMIC DNA]</scope>
    <source>
        <tissue evidence="2">Leaf</tissue>
    </source>
</reference>
<name>A0ABD1C6B6_CARAN</name>
<dbReference type="Pfam" id="PF00078">
    <property type="entry name" value="RVT_1"/>
    <property type="match status" value="1"/>
</dbReference>
<evidence type="ECO:0000313" key="2">
    <source>
        <dbReference type="EMBL" id="KAL1224977.1"/>
    </source>
</evidence>
<proteinExistence type="predicted"/>
<dbReference type="CDD" id="cd01650">
    <property type="entry name" value="RT_nLTR_like"/>
    <property type="match status" value="1"/>
</dbReference>